<dbReference type="RefSeq" id="WP_095984791.1">
    <property type="nucleotide sequence ID" value="NZ_CP022098.1"/>
</dbReference>
<feature type="transmembrane region" description="Helical" evidence="1">
    <location>
        <begin position="13"/>
        <end position="35"/>
    </location>
</feature>
<keyword evidence="1" id="KW-0472">Membrane</keyword>
<keyword evidence="1" id="KW-0812">Transmembrane</keyword>
<sequence>MGLESVAEWLGKYWSAVVAVTAVAAGGTTALRNVLDIRRGRREDAAKRAAAQREDEHRQWTEAILEVLRARRENGWSGSMVEVKAGDREHLDWAVKNKRLRVVVQGRDGACSVDEAVP</sequence>
<proteinExistence type="predicted"/>
<dbReference type="AlphaFoldDB" id="A0A250IYK8"/>
<keyword evidence="1" id="KW-1133">Transmembrane helix</keyword>
<dbReference type="KEGG" id="cfus:CYFUS_001711"/>
<gene>
    <name evidence="2" type="ORF">CYFUS_001711</name>
</gene>
<reference evidence="2 3" key="1">
    <citation type="submission" date="2017-06" db="EMBL/GenBank/DDBJ databases">
        <title>Sequencing and comparative analysis of myxobacterial genomes.</title>
        <authorList>
            <person name="Rupp O."/>
            <person name="Goesmann A."/>
            <person name="Sogaard-Andersen L."/>
        </authorList>
    </citation>
    <scope>NUCLEOTIDE SEQUENCE [LARGE SCALE GENOMIC DNA]</scope>
    <source>
        <strain evidence="2 3">DSM 52655</strain>
    </source>
</reference>
<protein>
    <submittedName>
        <fullName evidence="2">Uncharacterized protein</fullName>
    </submittedName>
</protein>
<name>A0A250IYK8_9BACT</name>
<dbReference type="Proteomes" id="UP000217257">
    <property type="component" value="Chromosome"/>
</dbReference>
<dbReference type="EMBL" id="CP022098">
    <property type="protein sequence ID" value="ATB36297.1"/>
    <property type="molecule type" value="Genomic_DNA"/>
</dbReference>
<organism evidence="2 3">
    <name type="scientific">Cystobacter fuscus</name>
    <dbReference type="NCBI Taxonomy" id="43"/>
    <lineage>
        <taxon>Bacteria</taxon>
        <taxon>Pseudomonadati</taxon>
        <taxon>Myxococcota</taxon>
        <taxon>Myxococcia</taxon>
        <taxon>Myxococcales</taxon>
        <taxon>Cystobacterineae</taxon>
        <taxon>Archangiaceae</taxon>
        <taxon>Cystobacter</taxon>
    </lineage>
</organism>
<evidence type="ECO:0000313" key="2">
    <source>
        <dbReference type="EMBL" id="ATB36297.1"/>
    </source>
</evidence>
<evidence type="ECO:0000256" key="1">
    <source>
        <dbReference type="SAM" id="Phobius"/>
    </source>
</evidence>
<accession>A0A250IYK8</accession>
<evidence type="ECO:0000313" key="3">
    <source>
        <dbReference type="Proteomes" id="UP000217257"/>
    </source>
</evidence>